<dbReference type="PANTHER" id="PTHR43476">
    <property type="entry name" value="3-(3-HYDROXY-PHENYL)PROPIONATE/3-HYDROXYCINNAMIC ACID HYDROXYLASE"/>
    <property type="match status" value="1"/>
</dbReference>
<accession>A0A495IDK2</accession>
<evidence type="ECO:0000256" key="1">
    <source>
        <dbReference type="ARBA" id="ARBA00023002"/>
    </source>
</evidence>
<sequence>MRDVVVVGGGPVGVFLAALLAERGLDVSVWEKRRTPDSSSRAIGIHPPSLAAFTRIDAADEIVEAATLIRRGHARSRGRTLGTVSFDRVHDEFPFVASLPQHATQAVLESRLAELAPQALRRGVELTGLDDHEPDRVRLQGKSDSGPVFDVARLVVGADGARSAVRHLLGIPAELVAYPDPYAMGDFRDDTGDGDDAVVHLEPGGVVESFPLPGGMRRFVVRTGAGSGRPTAETVAALVQERTGHAPDPATSTMVSAFVARRRIAESTVRGRVVLIGDAAHEISPIGGQGMNLGWLDADALAPLLVAGATRDRLDALDFGEFERARRRAAWRAAKQAESNMAMGRPRSGLRMAARDVGFSVALAGPAAHALARAYTMVAL</sequence>
<proteinExistence type="predicted"/>
<dbReference type="PRINTS" id="PR00420">
    <property type="entry name" value="RNGMNOXGNASE"/>
</dbReference>
<dbReference type="SUPFAM" id="SSF51905">
    <property type="entry name" value="FAD/NAD(P)-binding domain"/>
    <property type="match status" value="1"/>
</dbReference>
<dbReference type="EMBL" id="RBKS01000001">
    <property type="protein sequence ID" value="RKR73086.1"/>
    <property type="molecule type" value="Genomic_DNA"/>
</dbReference>
<comment type="caution">
    <text evidence="3">The sequence shown here is derived from an EMBL/GenBank/DDBJ whole genome shotgun (WGS) entry which is preliminary data.</text>
</comment>
<dbReference type="InterPro" id="IPR002938">
    <property type="entry name" value="FAD-bd"/>
</dbReference>
<keyword evidence="4" id="KW-1185">Reference proteome</keyword>
<dbReference type="InterPro" id="IPR036188">
    <property type="entry name" value="FAD/NAD-bd_sf"/>
</dbReference>
<name>A0A495IDK2_9MICO</name>
<evidence type="ECO:0000313" key="4">
    <source>
        <dbReference type="Proteomes" id="UP000280008"/>
    </source>
</evidence>
<evidence type="ECO:0000313" key="3">
    <source>
        <dbReference type="EMBL" id="RKR73086.1"/>
    </source>
</evidence>
<dbReference type="InterPro" id="IPR050631">
    <property type="entry name" value="PheA/TfdB_FAD_monoxygenase"/>
</dbReference>
<dbReference type="Gene3D" id="3.30.70.2450">
    <property type="match status" value="1"/>
</dbReference>
<protein>
    <submittedName>
        <fullName evidence="3">2-polyprenyl-6-methoxyphenol hydroxylase-like FAD-dependent oxidoreductase</fullName>
    </submittedName>
</protein>
<dbReference type="GO" id="GO:0071949">
    <property type="term" value="F:FAD binding"/>
    <property type="evidence" value="ECO:0007669"/>
    <property type="project" value="InterPro"/>
</dbReference>
<reference evidence="3 4" key="1">
    <citation type="submission" date="2018-10" db="EMBL/GenBank/DDBJ databases">
        <title>Sequencing the genomes of 1000 actinobacteria strains.</title>
        <authorList>
            <person name="Klenk H.-P."/>
        </authorList>
    </citation>
    <scope>NUCLEOTIDE SEQUENCE [LARGE SCALE GENOMIC DNA]</scope>
    <source>
        <strain evidence="3 4">DSM 17894</strain>
    </source>
</reference>
<evidence type="ECO:0000259" key="2">
    <source>
        <dbReference type="Pfam" id="PF01494"/>
    </source>
</evidence>
<dbReference type="AlphaFoldDB" id="A0A495IDK2"/>
<dbReference type="OrthoDB" id="4246007at2"/>
<feature type="domain" description="FAD-binding" evidence="2">
    <location>
        <begin position="3"/>
        <end position="335"/>
    </location>
</feature>
<dbReference type="Proteomes" id="UP000280008">
    <property type="component" value="Unassembled WGS sequence"/>
</dbReference>
<dbReference type="Gene3D" id="3.50.50.60">
    <property type="entry name" value="FAD/NAD(P)-binding domain"/>
    <property type="match status" value="1"/>
</dbReference>
<dbReference type="Pfam" id="PF01494">
    <property type="entry name" value="FAD_binding_3"/>
    <property type="match status" value="1"/>
</dbReference>
<dbReference type="PANTHER" id="PTHR43476:SF3">
    <property type="entry name" value="FAD-BINDING MONOOXYGENASE"/>
    <property type="match status" value="1"/>
</dbReference>
<dbReference type="GO" id="GO:0019622">
    <property type="term" value="P:3-(3-hydroxy)phenylpropionate catabolic process"/>
    <property type="evidence" value="ECO:0007669"/>
    <property type="project" value="TreeGrafter"/>
</dbReference>
<keyword evidence="1" id="KW-0560">Oxidoreductase</keyword>
<dbReference type="GO" id="GO:0008688">
    <property type="term" value="F:3-(3-hydroxyphenyl)propionate hydroxylase activity"/>
    <property type="evidence" value="ECO:0007669"/>
    <property type="project" value="TreeGrafter"/>
</dbReference>
<gene>
    <name evidence="3" type="ORF">C8E83_0171</name>
</gene>
<dbReference type="RefSeq" id="WP_121367994.1">
    <property type="nucleotide sequence ID" value="NZ_RBKS01000001.1"/>
</dbReference>
<organism evidence="3 4">
    <name type="scientific">Frondihabitans australicus</name>
    <dbReference type="NCBI Taxonomy" id="386892"/>
    <lineage>
        <taxon>Bacteria</taxon>
        <taxon>Bacillati</taxon>
        <taxon>Actinomycetota</taxon>
        <taxon>Actinomycetes</taxon>
        <taxon>Micrococcales</taxon>
        <taxon>Microbacteriaceae</taxon>
        <taxon>Frondihabitans</taxon>
    </lineage>
</organism>